<dbReference type="GO" id="GO:0000155">
    <property type="term" value="F:phosphorelay sensor kinase activity"/>
    <property type="evidence" value="ECO:0007669"/>
    <property type="project" value="UniProtKB-UniRule"/>
</dbReference>
<dbReference type="OrthoDB" id="9810730at2"/>
<proteinExistence type="predicted"/>
<dbReference type="EMBL" id="FPLD01000052">
    <property type="protein sequence ID" value="SGY96556.1"/>
    <property type="molecule type" value="Genomic_DNA"/>
</dbReference>
<evidence type="ECO:0000256" key="8">
    <source>
        <dbReference type="ARBA" id="ARBA00022777"/>
    </source>
</evidence>
<dbReference type="InterPro" id="IPR011006">
    <property type="entry name" value="CheY-like_superfamily"/>
</dbReference>
<dbReference type="NCBIfam" id="TIGR00229">
    <property type="entry name" value="sensory_box"/>
    <property type="match status" value="1"/>
</dbReference>
<keyword evidence="3 13" id="KW-1003">Cell membrane</keyword>
<keyword evidence="10" id="KW-1133">Transmembrane helix</keyword>
<dbReference type="InterPro" id="IPR036890">
    <property type="entry name" value="HATPase_C_sf"/>
</dbReference>
<dbReference type="InterPro" id="IPR036097">
    <property type="entry name" value="HisK_dim/P_sf"/>
</dbReference>
<keyword evidence="11 13" id="KW-0902">Two-component regulatory system</keyword>
<gene>
    <name evidence="15" type="ORF">NVI5450_1850</name>
</gene>
<keyword evidence="5 14" id="KW-0597">Phosphoprotein</keyword>
<evidence type="ECO:0000256" key="13">
    <source>
        <dbReference type="PIRNR" id="PIRNR003182"/>
    </source>
</evidence>
<dbReference type="RefSeq" id="WP_045111516.1">
    <property type="nucleotide sequence ID" value="NZ_CAWRBC010000159.1"/>
</dbReference>
<dbReference type="GO" id="GO:0005886">
    <property type="term" value="C:plasma membrane"/>
    <property type="evidence" value="ECO:0007669"/>
    <property type="project" value="UniProtKB-SubCell"/>
</dbReference>
<dbReference type="SMART" id="SM00073">
    <property type="entry name" value="HPT"/>
    <property type="match status" value="1"/>
</dbReference>
<dbReference type="STRING" id="80854.MVIS_3505"/>
<organism evidence="15 16">
    <name type="scientific">Moritella viscosa</name>
    <dbReference type="NCBI Taxonomy" id="80854"/>
    <lineage>
        <taxon>Bacteria</taxon>
        <taxon>Pseudomonadati</taxon>
        <taxon>Pseudomonadota</taxon>
        <taxon>Gammaproteobacteria</taxon>
        <taxon>Alteromonadales</taxon>
        <taxon>Moritellaceae</taxon>
        <taxon>Moritella</taxon>
    </lineage>
</organism>
<dbReference type="PRINTS" id="PR00344">
    <property type="entry name" value="BCTRLSENSOR"/>
</dbReference>
<evidence type="ECO:0000256" key="12">
    <source>
        <dbReference type="ARBA" id="ARBA00023136"/>
    </source>
</evidence>
<dbReference type="SUPFAM" id="SSF55874">
    <property type="entry name" value="ATPase domain of HSP90 chaperone/DNA topoisomerase II/histidine kinase"/>
    <property type="match status" value="1"/>
</dbReference>
<dbReference type="InterPro" id="IPR036641">
    <property type="entry name" value="HPT_dom_sf"/>
</dbReference>
<evidence type="ECO:0000256" key="6">
    <source>
        <dbReference type="ARBA" id="ARBA00022679"/>
    </source>
</evidence>
<dbReference type="Gene3D" id="3.30.565.10">
    <property type="entry name" value="Histidine kinase-like ATPase, C-terminal domain"/>
    <property type="match status" value="1"/>
</dbReference>
<dbReference type="PROSITE" id="PS50110">
    <property type="entry name" value="RESPONSE_REGULATORY"/>
    <property type="match status" value="1"/>
</dbReference>
<dbReference type="Gene3D" id="3.30.450.20">
    <property type="entry name" value="PAS domain"/>
    <property type="match status" value="1"/>
</dbReference>
<dbReference type="InterPro" id="IPR040642">
    <property type="entry name" value="HKR_ArcB_TM"/>
</dbReference>
<dbReference type="Pfam" id="PF02518">
    <property type="entry name" value="HATPase_c"/>
    <property type="match status" value="1"/>
</dbReference>
<dbReference type="InterPro" id="IPR008207">
    <property type="entry name" value="Sig_transdc_His_kin_Hpt_dom"/>
</dbReference>
<dbReference type="NCBIfam" id="NF008302">
    <property type="entry name" value="PRK11091.1"/>
    <property type="match status" value="1"/>
</dbReference>
<protein>
    <recommendedName>
        <fullName evidence="13">Aerobic respiration control sensor protein</fullName>
        <ecNumber evidence="13">2.7.13.3</ecNumber>
    </recommendedName>
</protein>
<evidence type="ECO:0000256" key="5">
    <source>
        <dbReference type="ARBA" id="ARBA00022553"/>
    </source>
</evidence>
<dbReference type="Pfam" id="PF18415">
    <property type="entry name" value="HKR_ArcB_TM"/>
    <property type="match status" value="1"/>
</dbReference>
<dbReference type="FunFam" id="3.30.565.10:FF:000010">
    <property type="entry name" value="Sensor histidine kinase RcsC"/>
    <property type="match status" value="1"/>
</dbReference>
<evidence type="ECO:0000313" key="15">
    <source>
        <dbReference type="EMBL" id="SGY96556.1"/>
    </source>
</evidence>
<dbReference type="SUPFAM" id="SSF47384">
    <property type="entry name" value="Homodimeric domain of signal transducing histidine kinase"/>
    <property type="match status" value="1"/>
</dbReference>
<dbReference type="Pfam" id="PF00072">
    <property type="entry name" value="Response_reg"/>
    <property type="match status" value="1"/>
</dbReference>
<evidence type="ECO:0000256" key="3">
    <source>
        <dbReference type="ARBA" id="ARBA00022475"/>
    </source>
</evidence>
<keyword evidence="12 13" id="KW-0472">Membrane</keyword>
<dbReference type="CDD" id="cd00082">
    <property type="entry name" value="HisKA"/>
    <property type="match status" value="1"/>
</dbReference>
<keyword evidence="9 13" id="KW-0067">ATP-binding</keyword>
<evidence type="ECO:0000256" key="4">
    <source>
        <dbReference type="ARBA" id="ARBA00022519"/>
    </source>
</evidence>
<keyword evidence="6 13" id="KW-0808">Transferase</keyword>
<keyword evidence="13" id="KW-0547">Nucleotide-binding</keyword>
<evidence type="ECO:0000256" key="7">
    <source>
        <dbReference type="ARBA" id="ARBA00022692"/>
    </source>
</evidence>
<feature type="modified residue" description="Phosphohistidine; by autocatalysis" evidence="14">
    <location>
        <position position="292"/>
    </location>
</feature>
<dbReference type="KEGG" id="mvs:MVIS_3505"/>
<evidence type="ECO:0000256" key="9">
    <source>
        <dbReference type="ARBA" id="ARBA00022840"/>
    </source>
</evidence>
<dbReference type="PANTHER" id="PTHR43047:SF72">
    <property type="entry name" value="OSMOSENSING HISTIDINE PROTEIN KINASE SLN1"/>
    <property type="match status" value="1"/>
</dbReference>
<dbReference type="InterPro" id="IPR004358">
    <property type="entry name" value="Sig_transdc_His_kin-like_C"/>
</dbReference>
<dbReference type="Gene3D" id="1.10.287.130">
    <property type="match status" value="1"/>
</dbReference>
<dbReference type="Proteomes" id="UP000183794">
    <property type="component" value="Unassembled WGS sequence"/>
</dbReference>
<keyword evidence="13" id="KW-0805">Transcription regulation</keyword>
<dbReference type="PROSITE" id="PS50112">
    <property type="entry name" value="PAS"/>
    <property type="match status" value="1"/>
</dbReference>
<dbReference type="PATRIC" id="fig|80854.5.peg.3707"/>
<evidence type="ECO:0000256" key="14">
    <source>
        <dbReference type="PIRSR" id="PIRSR003182-50"/>
    </source>
</evidence>
<dbReference type="InterPro" id="IPR027460">
    <property type="entry name" value="ArcB_TM_sf"/>
</dbReference>
<evidence type="ECO:0000256" key="2">
    <source>
        <dbReference type="ARBA" id="ARBA00004429"/>
    </source>
</evidence>
<dbReference type="Pfam" id="PF01627">
    <property type="entry name" value="Hpt"/>
    <property type="match status" value="1"/>
</dbReference>
<reference evidence="15 16" key="1">
    <citation type="submission" date="2016-11" db="EMBL/GenBank/DDBJ databases">
        <authorList>
            <person name="Jaros S."/>
            <person name="Januszkiewicz K."/>
            <person name="Wedrychowicz H."/>
        </authorList>
    </citation>
    <scope>NUCLEOTIDE SEQUENCE [LARGE SCALE GENOMIC DNA]</scope>
    <source>
        <strain evidence="15">NVI 5450</strain>
    </source>
</reference>
<name>A0A090IGQ0_9GAMM</name>
<dbReference type="PROSITE" id="PS50894">
    <property type="entry name" value="HPT"/>
    <property type="match status" value="1"/>
</dbReference>
<dbReference type="InterPro" id="IPR035965">
    <property type="entry name" value="PAS-like_dom_sf"/>
</dbReference>
<dbReference type="InterPro" id="IPR001789">
    <property type="entry name" value="Sig_transdc_resp-reg_receiver"/>
</dbReference>
<dbReference type="CDD" id="cd17546">
    <property type="entry name" value="REC_hyHK_CKI1_RcsC-like"/>
    <property type="match status" value="1"/>
</dbReference>
<evidence type="ECO:0000256" key="1">
    <source>
        <dbReference type="ARBA" id="ARBA00000085"/>
    </source>
</evidence>
<dbReference type="SMART" id="SM00388">
    <property type="entry name" value="HisKA"/>
    <property type="match status" value="1"/>
</dbReference>
<dbReference type="PROSITE" id="PS50113">
    <property type="entry name" value="PAC"/>
    <property type="match status" value="1"/>
</dbReference>
<dbReference type="SUPFAM" id="SSF55785">
    <property type="entry name" value="PYP-like sensor domain (PAS domain)"/>
    <property type="match status" value="1"/>
</dbReference>
<accession>A0A090IGQ0</accession>
<dbReference type="Gene3D" id="1.20.120.160">
    <property type="entry name" value="HPT domain"/>
    <property type="match status" value="1"/>
</dbReference>
<dbReference type="InterPro" id="IPR000700">
    <property type="entry name" value="PAS-assoc_C"/>
</dbReference>
<dbReference type="InterPro" id="IPR013656">
    <property type="entry name" value="PAS_4"/>
</dbReference>
<dbReference type="CDD" id="cd16922">
    <property type="entry name" value="HATPase_EvgS-ArcB-TorS-like"/>
    <property type="match status" value="1"/>
</dbReference>
<dbReference type="Gene3D" id="1.10.287.970">
    <property type="entry name" value="His Kinase A (phosphoacceptor) domain"/>
    <property type="match status" value="1"/>
</dbReference>
<comment type="subcellular location">
    <subcellularLocation>
        <location evidence="2 13">Cell inner membrane</location>
        <topology evidence="2 13">Multi-pass membrane protein</topology>
    </subcellularLocation>
</comment>
<dbReference type="AlphaFoldDB" id="A0A090IGQ0"/>
<dbReference type="SUPFAM" id="SSF52172">
    <property type="entry name" value="CheY-like"/>
    <property type="match status" value="1"/>
</dbReference>
<sequence>MIKIRAWAQYYVDMLTKLGVIRFSILSAATVIFFSITIQASINYILRGEVKLDDLYAAILFASVVTPWVVFFLSIVVQQLEDSRKRLTKMVYKLQEVRARDLQLQQELQVNLIELNDEFEERKKAEADRNQAFKDLENEVFQREQAQLVVEERSALVRSFIDSSPDLVYYSNECGQFSGCNLSMEALTGKVEKELIGLTPFDAFDTEIAAKFAATDKAVLSTQLPETYEQWLTYPDGHKACFELRKVPFFGQRNEYIGVLGYGRDITERKKYQDALEKASRDKTTFISTISHELRTPLNGVVGLSRILLDGPLNDKQRQHLNTIYVSAQTMGNIFNDIIDLDKFDRRKFEIVNQPIEFRSFLNDIKTLALLQAEQKGLVLEFDVFGEIPDFINADGTRLRQVLWNLVSNAVKFTDSGEVSIRVFTSAEAGNKIGLTFEVEDTGIGISAEGQDKIFAMYYQEQGSKRATGTGIGLSVAKSLMTAMGGDIWVSSELGQGACFTIEFDVDGVDSLQNSSVVESEQTKLQILLVEDIELNVTVCTAILNKLGHTVEVAVDGRSAIQMAEKNDYDLIFLDINLPDISGFEIIKILRENPALELPPVVALTANVINNRQEYIEKGMDDAISKPLSINAVTGVITRLLQSVDQGKKPKVNYTAAALADDREMLEEYLDIELLQQYLETLGKELLLQSVCLFEQTMPNYLAILNTNLTAKDQDAIVDEAHKIKGAAGSIGLVRIQQVSQLAQSPEQPTWWENIDDWVEQINTEYLHDVKRLKNWIENQNV</sequence>
<dbReference type="PIRSF" id="PIRSF003182">
    <property type="entry name" value="ArcB"/>
    <property type="match status" value="1"/>
</dbReference>
<evidence type="ECO:0000256" key="10">
    <source>
        <dbReference type="ARBA" id="ARBA00022989"/>
    </source>
</evidence>
<feature type="modified residue" description="4-aspartylphosphate" evidence="14">
    <location>
        <position position="575"/>
    </location>
</feature>
<dbReference type="HOGENOM" id="CLU_000445_114_15_6"/>
<dbReference type="SUPFAM" id="SSF47226">
    <property type="entry name" value="Histidine-containing phosphotransfer domain, HPT domain"/>
    <property type="match status" value="1"/>
</dbReference>
<keyword evidence="8 13" id="KW-0418">Kinase</keyword>
<dbReference type="PROSITE" id="PS50109">
    <property type="entry name" value="HIS_KIN"/>
    <property type="match status" value="1"/>
</dbReference>
<dbReference type="EC" id="2.7.13.3" evidence="13"/>
<feature type="modified residue" description="Phosphohistidine" evidence="14">
    <location>
        <position position="722"/>
    </location>
</feature>
<dbReference type="PANTHER" id="PTHR43047">
    <property type="entry name" value="TWO-COMPONENT HISTIDINE PROTEIN KINASE"/>
    <property type="match status" value="1"/>
</dbReference>
<dbReference type="SMART" id="SM00448">
    <property type="entry name" value="REC"/>
    <property type="match status" value="1"/>
</dbReference>
<dbReference type="SMART" id="SM00387">
    <property type="entry name" value="HATPase_c"/>
    <property type="match status" value="1"/>
</dbReference>
<comment type="catalytic activity">
    <reaction evidence="1 13">
        <text>ATP + protein L-histidine = ADP + protein N-phospho-L-histidine.</text>
        <dbReference type="EC" id="2.7.13.3"/>
    </reaction>
</comment>
<keyword evidence="7" id="KW-0812">Transmembrane</keyword>
<dbReference type="InterPro" id="IPR014409">
    <property type="entry name" value="Sig_transdc_His_kin_hyb_ArcB"/>
</dbReference>
<dbReference type="Pfam" id="PF00512">
    <property type="entry name" value="HisKA"/>
    <property type="match status" value="1"/>
</dbReference>
<keyword evidence="13" id="KW-0804">Transcription</keyword>
<dbReference type="GO" id="GO:0009927">
    <property type="term" value="F:histidine phosphotransfer kinase activity"/>
    <property type="evidence" value="ECO:0007669"/>
    <property type="project" value="TreeGrafter"/>
</dbReference>
<dbReference type="InterPro" id="IPR003661">
    <property type="entry name" value="HisK_dim/P_dom"/>
</dbReference>
<evidence type="ECO:0000313" key="16">
    <source>
        <dbReference type="Proteomes" id="UP000183794"/>
    </source>
</evidence>
<dbReference type="CDD" id="cd00088">
    <property type="entry name" value="HPT"/>
    <property type="match status" value="1"/>
</dbReference>
<comment type="PTM">
    <text evidence="14">Activation requires a sequential transfer of a phosphate group from a His in the primary transmitter domain, to an Asp in the receiver domain and to a His in the secondary transmitter domain.</text>
</comment>
<dbReference type="InterPro" id="IPR003594">
    <property type="entry name" value="HATPase_dom"/>
</dbReference>
<dbReference type="InterPro" id="IPR000014">
    <property type="entry name" value="PAS"/>
</dbReference>
<dbReference type="Gene3D" id="3.40.50.2300">
    <property type="match status" value="1"/>
</dbReference>
<dbReference type="InterPro" id="IPR005467">
    <property type="entry name" value="His_kinase_dom"/>
</dbReference>
<dbReference type="CDD" id="cd00130">
    <property type="entry name" value="PAS"/>
    <property type="match status" value="1"/>
</dbReference>
<dbReference type="Pfam" id="PF08448">
    <property type="entry name" value="PAS_4"/>
    <property type="match status" value="1"/>
</dbReference>
<evidence type="ECO:0000256" key="11">
    <source>
        <dbReference type="ARBA" id="ARBA00023012"/>
    </source>
</evidence>
<dbReference type="GO" id="GO:0005524">
    <property type="term" value="F:ATP binding"/>
    <property type="evidence" value="ECO:0007669"/>
    <property type="project" value="UniProtKB-UniRule"/>
</dbReference>
<keyword evidence="4 13" id="KW-0997">Cell inner membrane</keyword>